<dbReference type="SUPFAM" id="SSF49879">
    <property type="entry name" value="SMAD/FHA domain"/>
    <property type="match status" value="1"/>
</dbReference>
<evidence type="ECO:0000259" key="3">
    <source>
        <dbReference type="PROSITE" id="PS50174"/>
    </source>
</evidence>
<keyword evidence="5" id="KW-1185">Reference proteome</keyword>
<dbReference type="EMBL" id="LR903255">
    <property type="protein sequence ID" value="CAD7251691.1"/>
    <property type="molecule type" value="Genomic_DNA"/>
</dbReference>
<dbReference type="PANTHER" id="PTHR23106:SF24">
    <property type="entry name" value="ANGIOGENIC FACTOR WITH G PATCH AND FHA DOMAINS 1"/>
    <property type="match status" value="1"/>
</dbReference>
<dbReference type="Proteomes" id="UP000677054">
    <property type="component" value="Unassembled WGS sequence"/>
</dbReference>
<proteinExistence type="predicted"/>
<dbReference type="PROSITE" id="PS50006">
    <property type="entry name" value="FHA_DOMAIN"/>
    <property type="match status" value="1"/>
</dbReference>
<feature type="compositionally biased region" description="Acidic residues" evidence="1">
    <location>
        <begin position="179"/>
        <end position="212"/>
    </location>
</feature>
<evidence type="ECO:0000313" key="5">
    <source>
        <dbReference type="Proteomes" id="UP000677054"/>
    </source>
</evidence>
<evidence type="ECO:0000256" key="1">
    <source>
        <dbReference type="SAM" id="MobiDB-lite"/>
    </source>
</evidence>
<dbReference type="InterPro" id="IPR008984">
    <property type="entry name" value="SMAD_FHA_dom_sf"/>
</dbReference>
<feature type="domain" description="G-patch" evidence="3">
    <location>
        <begin position="429"/>
        <end position="477"/>
    </location>
</feature>
<dbReference type="EMBL" id="CAJPEV010003738">
    <property type="protein sequence ID" value="CAG0900441.1"/>
    <property type="molecule type" value="Genomic_DNA"/>
</dbReference>
<feature type="domain" description="FHA" evidence="2">
    <location>
        <begin position="254"/>
        <end position="306"/>
    </location>
</feature>
<dbReference type="InterPro" id="IPR000253">
    <property type="entry name" value="FHA_dom"/>
</dbReference>
<dbReference type="Pfam" id="PF00498">
    <property type="entry name" value="FHA"/>
    <property type="match status" value="1"/>
</dbReference>
<dbReference type="Gene3D" id="2.60.200.20">
    <property type="match status" value="1"/>
</dbReference>
<evidence type="ECO:0000259" key="2">
    <source>
        <dbReference type="PROSITE" id="PS50006"/>
    </source>
</evidence>
<sequence>MATDVEAKLESLKLEDVDSFTIDEIREILHVLLPKYQALLKQVAAYVNQLVELQCKSCESNEDKEVQVNQEDITRCNGTSLDWTDPDSVGKIDVAKCVEEAASEALQHTGFVFEETSGLYYDYSSGYYYDAERSLYYDGRTGIYFYYNPESGKYEFHSQVGASKQNQKSKSRKRKVQEAEVEEAEEKEEGELSNASTEDEEDAEEIENSSDEESSHQTSQDISAAYPPCVRLVVKETSIDIPQGSVFIITCSGGTIGREGASHAFTLDHPSVSKSHARMRYNEEVEGYEIEDMGSESGTMVNENKIDTWVSVIHGTRLHIGDTCLECHIHAGQNTCPGCEPGLCISSQGNAAPPLRPRGLSKADRERERRKTLKEMKKKFGLEDVDYVVNGGTGDSQYRDRAHERREKVGIDPLGVKVQAASLDTALDNRNKGFQLLSKMGWKSGEGLGGASAQSCILEPVSVEVREGKQGLGSRDPCVASSATVKETAKKEIWKKTQDRYQSIQE</sequence>
<dbReference type="SMART" id="SM00443">
    <property type="entry name" value="G_patch"/>
    <property type="match status" value="1"/>
</dbReference>
<reference evidence="4" key="1">
    <citation type="submission" date="2020-11" db="EMBL/GenBank/DDBJ databases">
        <authorList>
            <person name="Tran Van P."/>
        </authorList>
    </citation>
    <scope>NUCLEOTIDE SEQUENCE</scope>
</reference>
<dbReference type="PROSITE" id="PS50174">
    <property type="entry name" value="G_PATCH"/>
    <property type="match status" value="1"/>
</dbReference>
<dbReference type="PANTHER" id="PTHR23106">
    <property type="entry name" value="ANGIOGENIC FACTOR WITH G PATCH AND FHA DOMAINS 1"/>
    <property type="match status" value="1"/>
</dbReference>
<feature type="region of interest" description="Disordered" evidence="1">
    <location>
        <begin position="158"/>
        <end position="222"/>
    </location>
</feature>
<dbReference type="InterPro" id="IPR000467">
    <property type="entry name" value="G_patch_dom"/>
</dbReference>
<protein>
    <recommendedName>
        <fullName evidence="6">Angiogenic factor with G patch and FHA domains 1</fullName>
    </recommendedName>
</protein>
<dbReference type="OrthoDB" id="6381904at2759"/>
<evidence type="ECO:0008006" key="6">
    <source>
        <dbReference type="Google" id="ProtNLM"/>
    </source>
</evidence>
<dbReference type="SMART" id="SM00240">
    <property type="entry name" value="FHA"/>
    <property type="match status" value="1"/>
</dbReference>
<dbReference type="AlphaFoldDB" id="A0A7R9ACS1"/>
<organism evidence="4">
    <name type="scientific">Darwinula stevensoni</name>
    <dbReference type="NCBI Taxonomy" id="69355"/>
    <lineage>
        <taxon>Eukaryota</taxon>
        <taxon>Metazoa</taxon>
        <taxon>Ecdysozoa</taxon>
        <taxon>Arthropoda</taxon>
        <taxon>Crustacea</taxon>
        <taxon>Oligostraca</taxon>
        <taxon>Ostracoda</taxon>
        <taxon>Podocopa</taxon>
        <taxon>Podocopida</taxon>
        <taxon>Darwinulocopina</taxon>
        <taxon>Darwinuloidea</taxon>
        <taxon>Darwinulidae</taxon>
        <taxon>Darwinula</taxon>
    </lineage>
</organism>
<dbReference type="InterPro" id="IPR041591">
    <property type="entry name" value="OCRE"/>
</dbReference>
<dbReference type="Pfam" id="PF01585">
    <property type="entry name" value="G-patch"/>
    <property type="match status" value="1"/>
</dbReference>
<dbReference type="GO" id="GO:0003676">
    <property type="term" value="F:nucleic acid binding"/>
    <property type="evidence" value="ECO:0007669"/>
    <property type="project" value="InterPro"/>
</dbReference>
<dbReference type="InterPro" id="IPR053027">
    <property type="entry name" value="AGGF1"/>
</dbReference>
<name>A0A7R9ACS1_9CRUS</name>
<gene>
    <name evidence="4" type="ORF">DSTB1V02_LOCUS11453</name>
</gene>
<dbReference type="Pfam" id="PF17780">
    <property type="entry name" value="OCRE"/>
    <property type="match status" value="1"/>
</dbReference>
<evidence type="ECO:0000313" key="4">
    <source>
        <dbReference type="EMBL" id="CAD7251691.1"/>
    </source>
</evidence>
<accession>A0A7R9ACS1</accession>